<evidence type="ECO:0000256" key="1">
    <source>
        <dbReference type="ARBA" id="ARBA00000583"/>
    </source>
</evidence>
<protein>
    <recommendedName>
        <fullName evidence="3">3',5'-cyclic-GMP phosphodiesterase</fullName>
        <ecNumber evidence="3">3.1.4.35</ecNumber>
    </recommendedName>
</protein>
<dbReference type="OrthoDB" id="8905534at2759"/>
<dbReference type="GO" id="GO:0030553">
    <property type="term" value="F:cGMP binding"/>
    <property type="evidence" value="ECO:0007669"/>
    <property type="project" value="InterPro"/>
</dbReference>
<comment type="similarity">
    <text evidence="2">Belongs to the rod/cone cGMP-PDE gamma subunit family.</text>
</comment>
<gene>
    <name evidence="10" type="ORF">MMEN_LOCUS117</name>
</gene>
<proteinExistence type="inferred from homology"/>
<organism evidence="10 11">
    <name type="scientific">Menidia menidia</name>
    <name type="common">Atlantic silverside</name>
    <dbReference type="NCBI Taxonomy" id="238744"/>
    <lineage>
        <taxon>Eukaryota</taxon>
        <taxon>Metazoa</taxon>
        <taxon>Chordata</taxon>
        <taxon>Craniata</taxon>
        <taxon>Vertebrata</taxon>
        <taxon>Euteleostomi</taxon>
        <taxon>Actinopterygii</taxon>
        <taxon>Neopterygii</taxon>
        <taxon>Teleostei</taxon>
        <taxon>Neoteleostei</taxon>
        <taxon>Acanthomorphata</taxon>
        <taxon>Ovalentaria</taxon>
        <taxon>Atherinomorphae</taxon>
        <taxon>Atheriniformes</taxon>
        <taxon>Atherinopsidae</taxon>
        <taxon>Menidiinae</taxon>
        <taxon>Menidia</taxon>
    </lineage>
</organism>
<dbReference type="GO" id="GO:0007601">
    <property type="term" value="P:visual perception"/>
    <property type="evidence" value="ECO:0007669"/>
    <property type="project" value="UniProtKB-KW"/>
</dbReference>
<dbReference type="EMBL" id="CAJRST010000001">
    <property type="protein sequence ID" value="CAG5849985.1"/>
    <property type="molecule type" value="Genomic_DNA"/>
</dbReference>
<dbReference type="InterPro" id="IPR037030">
    <property type="entry name" value="PDE6_gamma_sf"/>
</dbReference>
<dbReference type="Pfam" id="PF04868">
    <property type="entry name" value="PDE6_gamma"/>
    <property type="match status" value="1"/>
</dbReference>
<sequence>MNAAATAAAAEGSKPVASELNQKEARQFKSKAPKPGQRRFNGGLPGTEDFEDNAVVCPWEDFGEEELNNLAQFGII</sequence>
<keyword evidence="6" id="KW-0378">Hydrolase</keyword>
<dbReference type="PANTHER" id="PTHR12122">
    <property type="entry name" value="RETINAL CONE RHODOPSIN-SENSITIVE CGMP 3',5'-CYCLIC PHOSPHODIESTERASE GAMMA-SUBUNIT-RELATED"/>
    <property type="match status" value="1"/>
</dbReference>
<dbReference type="GO" id="GO:0045742">
    <property type="term" value="P:positive regulation of epidermal growth factor receptor signaling pathway"/>
    <property type="evidence" value="ECO:0007669"/>
    <property type="project" value="TreeGrafter"/>
</dbReference>
<dbReference type="Proteomes" id="UP000677803">
    <property type="component" value="Unassembled WGS sequence"/>
</dbReference>
<evidence type="ECO:0000256" key="8">
    <source>
        <dbReference type="ARBA" id="ARBA00025377"/>
    </source>
</evidence>
<reference evidence="10" key="1">
    <citation type="submission" date="2021-05" db="EMBL/GenBank/DDBJ databases">
        <authorList>
            <person name="Tigano A."/>
        </authorList>
    </citation>
    <scope>NUCLEOTIDE SEQUENCE</scope>
</reference>
<keyword evidence="11" id="KW-1185">Reference proteome</keyword>
<evidence type="ECO:0000256" key="7">
    <source>
        <dbReference type="ARBA" id="ARBA00023305"/>
    </source>
</evidence>
<dbReference type="InterPro" id="IPR006952">
    <property type="entry name" value="PDE6_gamma"/>
</dbReference>
<evidence type="ECO:0000256" key="4">
    <source>
        <dbReference type="ARBA" id="ARBA00022535"/>
    </source>
</evidence>
<feature type="compositionally biased region" description="Low complexity" evidence="9">
    <location>
        <begin position="1"/>
        <end position="10"/>
    </location>
</feature>
<dbReference type="GO" id="GO:0042622">
    <property type="term" value="C:photoreceptor outer segment membrane"/>
    <property type="evidence" value="ECO:0007669"/>
    <property type="project" value="TreeGrafter"/>
</dbReference>
<evidence type="ECO:0000313" key="10">
    <source>
        <dbReference type="EMBL" id="CAG5849985.1"/>
    </source>
</evidence>
<evidence type="ECO:0000313" key="11">
    <source>
        <dbReference type="Proteomes" id="UP000677803"/>
    </source>
</evidence>
<evidence type="ECO:0000256" key="5">
    <source>
        <dbReference type="ARBA" id="ARBA00022606"/>
    </source>
</evidence>
<evidence type="ECO:0000256" key="6">
    <source>
        <dbReference type="ARBA" id="ARBA00022801"/>
    </source>
</evidence>
<evidence type="ECO:0000256" key="2">
    <source>
        <dbReference type="ARBA" id="ARBA00006377"/>
    </source>
</evidence>
<keyword evidence="4" id="KW-0140">cGMP</keyword>
<evidence type="ECO:0000256" key="3">
    <source>
        <dbReference type="ARBA" id="ARBA00012319"/>
    </source>
</evidence>
<accession>A0A8S4A5K5</accession>
<keyword evidence="5" id="KW-0716">Sensory transduction</keyword>
<dbReference type="AlphaFoldDB" id="A0A8S4A5K5"/>
<feature type="region of interest" description="Disordered" evidence="9">
    <location>
        <begin position="1"/>
        <end position="47"/>
    </location>
</feature>
<dbReference type="Gene3D" id="4.10.1120.10">
    <property type="entry name" value="Retinal cGMP phosphodiesterase, gamma subunit"/>
    <property type="match status" value="1"/>
</dbReference>
<comment type="caution">
    <text evidence="10">The sequence shown here is derived from an EMBL/GenBank/DDBJ whole genome shotgun (WGS) entry which is preliminary data.</text>
</comment>
<comment type="catalytic activity">
    <reaction evidence="1">
        <text>3',5'-cyclic GMP + H2O = GMP + H(+)</text>
        <dbReference type="Rhea" id="RHEA:16957"/>
        <dbReference type="ChEBI" id="CHEBI:15377"/>
        <dbReference type="ChEBI" id="CHEBI:15378"/>
        <dbReference type="ChEBI" id="CHEBI:57746"/>
        <dbReference type="ChEBI" id="CHEBI:58115"/>
        <dbReference type="EC" id="3.1.4.35"/>
    </reaction>
</comment>
<dbReference type="GO" id="GO:0047555">
    <property type="term" value="F:3',5'-cyclic-GMP phosphodiesterase activity"/>
    <property type="evidence" value="ECO:0007669"/>
    <property type="project" value="UniProtKB-EC"/>
</dbReference>
<comment type="function">
    <text evidence="8">Participates in processes of transmission and amplification of the visual signal. cGMP-PDEs are the effector molecules in G-protein-mediated phototransduction in vertebrate rods and cones.</text>
</comment>
<keyword evidence="7" id="KW-0844">Vision</keyword>
<dbReference type="GO" id="GO:0045745">
    <property type="term" value="P:positive regulation of G protein-coupled receptor signaling pathway"/>
    <property type="evidence" value="ECO:0007669"/>
    <property type="project" value="TreeGrafter"/>
</dbReference>
<name>A0A8S4A5K5_9TELE</name>
<dbReference type="EC" id="3.1.4.35" evidence="3"/>
<dbReference type="PANTHER" id="PTHR12122:SF8">
    <property type="entry name" value="RHODOPSIN-SENSITIVE CGMP 3',5'-CYCLIC PHOSPHODIESTERASE SUBUNIT GAMMA"/>
    <property type="match status" value="1"/>
</dbReference>
<evidence type="ECO:0000256" key="9">
    <source>
        <dbReference type="SAM" id="MobiDB-lite"/>
    </source>
</evidence>